<evidence type="ECO:0000313" key="2">
    <source>
        <dbReference type="Proteomes" id="UP000215914"/>
    </source>
</evidence>
<comment type="caution">
    <text evidence="1">The sequence shown here is derived from an EMBL/GenBank/DDBJ whole genome shotgun (WGS) entry which is preliminary data.</text>
</comment>
<reference evidence="1" key="2">
    <citation type="submission" date="2020-06" db="EMBL/GenBank/DDBJ databases">
        <title>Helianthus annuus Genome sequencing and assembly Release 2.</title>
        <authorList>
            <person name="Gouzy J."/>
            <person name="Langlade N."/>
            <person name="Munos S."/>
        </authorList>
    </citation>
    <scope>NUCLEOTIDE SEQUENCE</scope>
    <source>
        <tissue evidence="1">Leaves</tissue>
    </source>
</reference>
<reference evidence="1" key="1">
    <citation type="journal article" date="2017" name="Nature">
        <title>The sunflower genome provides insights into oil metabolism, flowering and Asterid evolution.</title>
        <authorList>
            <person name="Badouin H."/>
            <person name="Gouzy J."/>
            <person name="Grassa C.J."/>
            <person name="Murat F."/>
            <person name="Staton S.E."/>
            <person name="Cottret L."/>
            <person name="Lelandais-Briere C."/>
            <person name="Owens G.L."/>
            <person name="Carrere S."/>
            <person name="Mayjonade B."/>
            <person name="Legrand L."/>
            <person name="Gill N."/>
            <person name="Kane N.C."/>
            <person name="Bowers J.E."/>
            <person name="Hubner S."/>
            <person name="Bellec A."/>
            <person name="Berard A."/>
            <person name="Berges H."/>
            <person name="Blanchet N."/>
            <person name="Boniface M.C."/>
            <person name="Brunel D."/>
            <person name="Catrice O."/>
            <person name="Chaidir N."/>
            <person name="Claudel C."/>
            <person name="Donnadieu C."/>
            <person name="Faraut T."/>
            <person name="Fievet G."/>
            <person name="Helmstetter N."/>
            <person name="King M."/>
            <person name="Knapp S.J."/>
            <person name="Lai Z."/>
            <person name="Le Paslier M.C."/>
            <person name="Lippi Y."/>
            <person name="Lorenzon L."/>
            <person name="Mandel J.R."/>
            <person name="Marage G."/>
            <person name="Marchand G."/>
            <person name="Marquand E."/>
            <person name="Bret-Mestries E."/>
            <person name="Morien E."/>
            <person name="Nambeesan S."/>
            <person name="Nguyen T."/>
            <person name="Pegot-Espagnet P."/>
            <person name="Pouilly N."/>
            <person name="Raftis F."/>
            <person name="Sallet E."/>
            <person name="Schiex T."/>
            <person name="Thomas J."/>
            <person name="Vandecasteele C."/>
            <person name="Vares D."/>
            <person name="Vear F."/>
            <person name="Vautrin S."/>
            <person name="Crespi M."/>
            <person name="Mangin B."/>
            <person name="Burke J.M."/>
            <person name="Salse J."/>
            <person name="Munos S."/>
            <person name="Vincourt P."/>
            <person name="Rieseberg L.H."/>
            <person name="Langlade N.B."/>
        </authorList>
    </citation>
    <scope>NUCLEOTIDE SEQUENCE</scope>
    <source>
        <tissue evidence="1">Leaves</tissue>
    </source>
</reference>
<protein>
    <submittedName>
        <fullName evidence="1">Uncharacterized protein</fullName>
    </submittedName>
</protein>
<evidence type="ECO:0000313" key="1">
    <source>
        <dbReference type="EMBL" id="KAF5787471.1"/>
    </source>
</evidence>
<dbReference type="Proteomes" id="UP000215914">
    <property type="component" value="Unassembled WGS sequence"/>
</dbReference>
<organism evidence="1 2">
    <name type="scientific">Helianthus annuus</name>
    <name type="common">Common sunflower</name>
    <dbReference type="NCBI Taxonomy" id="4232"/>
    <lineage>
        <taxon>Eukaryota</taxon>
        <taxon>Viridiplantae</taxon>
        <taxon>Streptophyta</taxon>
        <taxon>Embryophyta</taxon>
        <taxon>Tracheophyta</taxon>
        <taxon>Spermatophyta</taxon>
        <taxon>Magnoliopsida</taxon>
        <taxon>eudicotyledons</taxon>
        <taxon>Gunneridae</taxon>
        <taxon>Pentapetalae</taxon>
        <taxon>asterids</taxon>
        <taxon>campanulids</taxon>
        <taxon>Asterales</taxon>
        <taxon>Asteraceae</taxon>
        <taxon>Asteroideae</taxon>
        <taxon>Heliantheae alliance</taxon>
        <taxon>Heliantheae</taxon>
        <taxon>Helianthus</taxon>
    </lineage>
</organism>
<dbReference type="AlphaFoldDB" id="A0A9K3I099"/>
<dbReference type="EMBL" id="MNCJ02000325">
    <property type="protein sequence ID" value="KAF5787471.1"/>
    <property type="molecule type" value="Genomic_DNA"/>
</dbReference>
<proteinExistence type="predicted"/>
<name>A0A9K3I099_HELAN</name>
<dbReference type="Gramene" id="mRNA:HanXRQr2_Chr10g0453191">
    <property type="protein sequence ID" value="mRNA:HanXRQr2_Chr10g0453191"/>
    <property type="gene ID" value="HanXRQr2_Chr10g0453191"/>
</dbReference>
<gene>
    <name evidence="1" type="ORF">HanXRQr2_Chr10g0453191</name>
</gene>
<sequence>MLTSSNNCSGMVLVQLYWNTTCLSNMCLTTLTAYSVSASVSSTGADDCLKKDNRYKYLLKIYIYKMCRAG</sequence>
<keyword evidence="2" id="KW-1185">Reference proteome</keyword>
<accession>A0A9K3I099</accession>